<evidence type="ECO:0000313" key="1">
    <source>
        <dbReference type="EMBL" id="OTF78815.1"/>
    </source>
</evidence>
<evidence type="ECO:0000313" key="2">
    <source>
        <dbReference type="Proteomes" id="UP000194236"/>
    </source>
</evidence>
<dbReference type="Proteomes" id="UP000194236">
    <property type="component" value="Unassembled WGS sequence"/>
</dbReference>
<sequence length="34" mass="4329">MRKTLKVIINSKRHLQFLINKFHHHHHHHQQDRI</sequence>
<comment type="caution">
    <text evidence="1">The sequence shown here is derived from an EMBL/GenBank/DDBJ whole genome shotgun (WGS) entry which is preliminary data.</text>
</comment>
<protein>
    <submittedName>
        <fullName evidence="1">Uncharacterized protein</fullName>
    </submittedName>
</protein>
<name>A0A1Y3BI20_EURMA</name>
<accession>A0A1Y3BI20</accession>
<keyword evidence="2" id="KW-1185">Reference proteome</keyword>
<dbReference type="AlphaFoldDB" id="A0A1Y3BI20"/>
<gene>
    <name evidence="1" type="ORF">BLA29_014849</name>
</gene>
<organism evidence="1 2">
    <name type="scientific">Euroglyphus maynei</name>
    <name type="common">Mayne's house dust mite</name>
    <dbReference type="NCBI Taxonomy" id="6958"/>
    <lineage>
        <taxon>Eukaryota</taxon>
        <taxon>Metazoa</taxon>
        <taxon>Ecdysozoa</taxon>
        <taxon>Arthropoda</taxon>
        <taxon>Chelicerata</taxon>
        <taxon>Arachnida</taxon>
        <taxon>Acari</taxon>
        <taxon>Acariformes</taxon>
        <taxon>Sarcoptiformes</taxon>
        <taxon>Astigmata</taxon>
        <taxon>Psoroptidia</taxon>
        <taxon>Analgoidea</taxon>
        <taxon>Pyroglyphidae</taxon>
        <taxon>Pyroglyphinae</taxon>
        <taxon>Euroglyphus</taxon>
    </lineage>
</organism>
<proteinExistence type="predicted"/>
<dbReference type="EMBL" id="MUJZ01026105">
    <property type="protein sequence ID" value="OTF78815.1"/>
    <property type="molecule type" value="Genomic_DNA"/>
</dbReference>
<reference evidence="1 2" key="1">
    <citation type="submission" date="2017-03" db="EMBL/GenBank/DDBJ databases">
        <title>Genome Survey of Euroglyphus maynei.</title>
        <authorList>
            <person name="Arlian L.G."/>
            <person name="Morgan M.S."/>
            <person name="Rider S.D."/>
        </authorList>
    </citation>
    <scope>NUCLEOTIDE SEQUENCE [LARGE SCALE GENOMIC DNA]</scope>
    <source>
        <strain evidence="1">Arlian Lab</strain>
        <tissue evidence="1">Whole body</tissue>
    </source>
</reference>